<keyword evidence="2" id="KW-0378">Hydrolase</keyword>
<dbReference type="AlphaFoldDB" id="A0A6S6TMU4"/>
<dbReference type="InterPro" id="IPR029058">
    <property type="entry name" value="AB_hydrolase_fold"/>
</dbReference>
<dbReference type="PRINTS" id="PR00111">
    <property type="entry name" value="ABHYDROLASE"/>
</dbReference>
<organism evidence="2">
    <name type="scientific">uncultured Aureispira sp</name>
    <dbReference type="NCBI Taxonomy" id="1331704"/>
    <lineage>
        <taxon>Bacteria</taxon>
        <taxon>Pseudomonadati</taxon>
        <taxon>Bacteroidota</taxon>
        <taxon>Saprospiria</taxon>
        <taxon>Saprospirales</taxon>
        <taxon>Saprospiraceae</taxon>
        <taxon>Aureispira</taxon>
        <taxon>environmental samples</taxon>
    </lineage>
</organism>
<accession>A0A6S6TMU4</accession>
<evidence type="ECO:0000313" key="2">
    <source>
        <dbReference type="EMBL" id="CAA6817103.1"/>
    </source>
</evidence>
<proteinExistence type="predicted"/>
<evidence type="ECO:0000259" key="1">
    <source>
        <dbReference type="Pfam" id="PF00561"/>
    </source>
</evidence>
<protein>
    <submittedName>
        <fullName evidence="2">Alpha/beta hydrolase</fullName>
    </submittedName>
</protein>
<sequence length="324" mass="36631">MTNENKLSKINLYDKFNASFVNLITPEMPGLKKIRKENGYNNNEPTFEKPFPMPLEYINLKGVKIRLAKSLISPDKPTVVLLSAFPHSILAYSPVWNILKEDFNLYAYDMPGFGGSETKAEFMTFKFQGEFLNDFLKHFKIETSHLVGPDVGMAAVLAYVGNHKHTIKSMMIGDGPAVLPSADASVMKKMVQSSFWRLSFVIAGSGALVESAKNICNVKYVPNKYEISDYKNSYKGKVANTMKWFKGYTTSLPILNASLSEIKIPTKIFWGAHDAILYKENALSLHDKLPNSSLEIFENCGHFVYQDGYLKFAKMVQDWVNQHH</sequence>
<dbReference type="Gene3D" id="3.40.50.1820">
    <property type="entry name" value="alpha/beta hydrolase"/>
    <property type="match status" value="1"/>
</dbReference>
<name>A0A6S6TMU4_9BACT</name>
<dbReference type="GO" id="GO:0016787">
    <property type="term" value="F:hydrolase activity"/>
    <property type="evidence" value="ECO:0007669"/>
    <property type="project" value="UniProtKB-KW"/>
</dbReference>
<feature type="domain" description="AB hydrolase-1" evidence="1">
    <location>
        <begin position="77"/>
        <end position="307"/>
    </location>
</feature>
<gene>
    <name evidence="2" type="ORF">HELGO_WM42805</name>
</gene>
<dbReference type="InterPro" id="IPR000073">
    <property type="entry name" value="AB_hydrolase_1"/>
</dbReference>
<dbReference type="Pfam" id="PF00561">
    <property type="entry name" value="Abhydrolase_1"/>
    <property type="match status" value="1"/>
</dbReference>
<dbReference type="PANTHER" id="PTHR43689">
    <property type="entry name" value="HYDROLASE"/>
    <property type="match status" value="1"/>
</dbReference>
<dbReference type="SUPFAM" id="SSF53474">
    <property type="entry name" value="alpha/beta-Hydrolases"/>
    <property type="match status" value="1"/>
</dbReference>
<dbReference type="PANTHER" id="PTHR43689:SF8">
    <property type="entry name" value="ALPHA_BETA-HYDROLASES SUPERFAMILY PROTEIN"/>
    <property type="match status" value="1"/>
</dbReference>
<reference evidence="2" key="1">
    <citation type="submission" date="2020-01" db="EMBL/GenBank/DDBJ databases">
        <authorList>
            <person name="Meier V. D."/>
            <person name="Meier V D."/>
        </authorList>
    </citation>
    <scope>NUCLEOTIDE SEQUENCE</scope>
    <source>
        <strain evidence="2">HLG_WM_MAG_10</strain>
    </source>
</reference>
<dbReference type="EMBL" id="CACVAQ010000244">
    <property type="protein sequence ID" value="CAA6817103.1"/>
    <property type="molecule type" value="Genomic_DNA"/>
</dbReference>